<sequence length="149" mass="17489">MGRRPRGERWVLGLFDTQYEPARPYLQLVRRRNAATLLPIIQRNVLPGSLVYTDEWAACRRMQRVLGFNHLTVNHSVNFVDPVTGVHTQHAESNWSVAKAKFKKIKGNTNPNFLQEYLKEFMWRRWHGEPHSNGSFGWLMQDIAEQYPL</sequence>
<dbReference type="Pfam" id="PF12762">
    <property type="entry name" value="DDE_Tnp_IS1595"/>
    <property type="match status" value="1"/>
</dbReference>
<proteinExistence type="predicted"/>
<protein>
    <submittedName>
        <fullName evidence="2">Transposase-like protein</fullName>
    </submittedName>
</protein>
<evidence type="ECO:0000313" key="2">
    <source>
        <dbReference type="EMBL" id="KAK2555697.1"/>
    </source>
</evidence>
<evidence type="ECO:0000259" key="1">
    <source>
        <dbReference type="SMART" id="SM01126"/>
    </source>
</evidence>
<reference evidence="2" key="2">
    <citation type="journal article" date="2023" name="Science">
        <title>Genomic signatures of disease resistance in endangered staghorn corals.</title>
        <authorList>
            <person name="Vollmer S.V."/>
            <person name="Selwyn J.D."/>
            <person name="Despard B.A."/>
            <person name="Roesel C.L."/>
        </authorList>
    </citation>
    <scope>NUCLEOTIDE SEQUENCE</scope>
    <source>
        <strain evidence="2">K2</strain>
    </source>
</reference>
<dbReference type="PANTHER" id="PTHR47163:SF2">
    <property type="entry name" value="SI:DKEY-17M8.2"/>
    <property type="match status" value="1"/>
</dbReference>
<comment type="caution">
    <text evidence="2">The sequence shown here is derived from an EMBL/GenBank/DDBJ whole genome shotgun (WGS) entry which is preliminary data.</text>
</comment>
<dbReference type="InterPro" id="IPR024445">
    <property type="entry name" value="Tnp_ISXO2-like"/>
</dbReference>
<dbReference type="EMBL" id="JARQWQ010000061">
    <property type="protein sequence ID" value="KAK2555697.1"/>
    <property type="molecule type" value="Genomic_DNA"/>
</dbReference>
<reference evidence="2" key="1">
    <citation type="journal article" date="2023" name="G3 (Bethesda)">
        <title>Whole genome assembly and annotation of the endangered Caribbean coral Acropora cervicornis.</title>
        <authorList>
            <person name="Selwyn J.D."/>
            <person name="Vollmer S.V."/>
        </authorList>
    </citation>
    <scope>NUCLEOTIDE SEQUENCE</scope>
    <source>
        <strain evidence="2">K2</strain>
    </source>
</reference>
<keyword evidence="3" id="KW-1185">Reference proteome</keyword>
<dbReference type="InterPro" id="IPR053164">
    <property type="entry name" value="IS1016-like_transposase"/>
</dbReference>
<accession>A0AAD9Q6I6</accession>
<name>A0AAD9Q6I6_ACRCE</name>
<dbReference type="AlphaFoldDB" id="A0AAD9Q6I6"/>
<feature type="domain" description="ISXO2-like transposase" evidence="1">
    <location>
        <begin position="2"/>
        <end position="126"/>
    </location>
</feature>
<gene>
    <name evidence="2" type="ORF">P5673_022728</name>
</gene>
<dbReference type="SMART" id="SM01126">
    <property type="entry name" value="DDE_Tnp_IS1595"/>
    <property type="match status" value="1"/>
</dbReference>
<dbReference type="Proteomes" id="UP001249851">
    <property type="component" value="Unassembled WGS sequence"/>
</dbReference>
<evidence type="ECO:0000313" key="3">
    <source>
        <dbReference type="Proteomes" id="UP001249851"/>
    </source>
</evidence>
<organism evidence="2 3">
    <name type="scientific">Acropora cervicornis</name>
    <name type="common">Staghorn coral</name>
    <dbReference type="NCBI Taxonomy" id="6130"/>
    <lineage>
        <taxon>Eukaryota</taxon>
        <taxon>Metazoa</taxon>
        <taxon>Cnidaria</taxon>
        <taxon>Anthozoa</taxon>
        <taxon>Hexacorallia</taxon>
        <taxon>Scleractinia</taxon>
        <taxon>Astrocoeniina</taxon>
        <taxon>Acroporidae</taxon>
        <taxon>Acropora</taxon>
    </lineage>
</organism>
<dbReference type="PANTHER" id="PTHR47163">
    <property type="entry name" value="DDE_TNP_IS1595 DOMAIN-CONTAINING PROTEIN"/>
    <property type="match status" value="1"/>
</dbReference>